<proteinExistence type="predicted"/>
<dbReference type="Proteomes" id="UP001207337">
    <property type="component" value="Unassembled WGS sequence"/>
</dbReference>
<dbReference type="RefSeq" id="WP_265789468.1">
    <property type="nucleotide sequence ID" value="NZ_BAABRS010000002.1"/>
</dbReference>
<accession>A0ABT3PYW2</accession>
<evidence type="ECO:0000313" key="2">
    <source>
        <dbReference type="Proteomes" id="UP001207337"/>
    </source>
</evidence>
<evidence type="ECO:0000313" key="1">
    <source>
        <dbReference type="EMBL" id="MCW9713038.1"/>
    </source>
</evidence>
<protein>
    <recommendedName>
        <fullName evidence="3">YHYH protein</fullName>
    </recommendedName>
</protein>
<reference evidence="1 2" key="1">
    <citation type="submission" date="2021-11" db="EMBL/GenBank/DDBJ databases">
        <title>Aliifidinibius sp. nov., a new bacterium isolated from saline soil.</title>
        <authorList>
            <person name="Galisteo C."/>
            <person name="De La Haba R."/>
            <person name="Sanchez-Porro C."/>
            <person name="Ventosa A."/>
        </authorList>
    </citation>
    <scope>NUCLEOTIDE SEQUENCE [LARGE SCALE GENOMIC DNA]</scope>
    <source>
        <strain evidence="1 2">KACC 190600</strain>
    </source>
</reference>
<comment type="caution">
    <text evidence="1">The sequence shown here is derived from an EMBL/GenBank/DDBJ whole genome shotgun (WGS) entry which is preliminary data.</text>
</comment>
<sequence>MRLRFILFTLFTLTISLFSSVNMYAQKASEQQILGLNTTDMNITEASVTYNKTTDQLIFQMEVDGTAGHTKPEPAGQLNGAPVLGYVFPTTLSPTAVGFGDVEGILAFAITSHPDFDDTPLWDENGDHNYENDGKCYHTHWVVLGEDDRVEGGLSVEEFDKEDQSVVLPPTNPGMSMYLDSPGFPVVFDDDMLSVAVPAQRVSNEKAFNYDGVAAYMEVSTEKGQPMLGVYKVFKVLSGDLSLPYSVQQ</sequence>
<organism evidence="1 2">
    <name type="scientific">Fodinibius salicampi</name>
    <dbReference type="NCBI Taxonomy" id="1920655"/>
    <lineage>
        <taxon>Bacteria</taxon>
        <taxon>Pseudomonadati</taxon>
        <taxon>Balneolota</taxon>
        <taxon>Balneolia</taxon>
        <taxon>Balneolales</taxon>
        <taxon>Balneolaceae</taxon>
        <taxon>Fodinibius</taxon>
    </lineage>
</organism>
<evidence type="ECO:0008006" key="3">
    <source>
        <dbReference type="Google" id="ProtNLM"/>
    </source>
</evidence>
<keyword evidence="2" id="KW-1185">Reference proteome</keyword>
<dbReference type="EMBL" id="JAJNDC010000002">
    <property type="protein sequence ID" value="MCW9713038.1"/>
    <property type="molecule type" value="Genomic_DNA"/>
</dbReference>
<gene>
    <name evidence="1" type="ORF">LQ318_08990</name>
</gene>
<name>A0ABT3PYW2_9BACT</name>